<organism evidence="1 2">
    <name type="scientific">Roseibium aggregatum</name>
    <dbReference type="NCBI Taxonomy" id="187304"/>
    <lineage>
        <taxon>Bacteria</taxon>
        <taxon>Pseudomonadati</taxon>
        <taxon>Pseudomonadota</taxon>
        <taxon>Alphaproteobacteria</taxon>
        <taxon>Hyphomicrobiales</taxon>
        <taxon>Stappiaceae</taxon>
        <taxon>Roseibium</taxon>
    </lineage>
</organism>
<dbReference type="RefSeq" id="WP_190291147.1">
    <property type="nucleotide sequence ID" value="NZ_JABFCZ010000009.1"/>
</dbReference>
<name>A0A926NSA3_9HYPH</name>
<reference evidence="1" key="1">
    <citation type="submission" date="2020-05" db="EMBL/GenBank/DDBJ databases">
        <title>Identification of trans-AT polyketide cluster in two marine bacteria, producers of a novel glutaramide-containing polyketide sesbanimide D and analogs.</title>
        <authorList>
            <person name="Kacar D."/>
            <person name="Rodriguez P."/>
            <person name="Canedo L."/>
            <person name="Gonzalez E."/>
            <person name="Galan B."/>
            <person name="De La Calle F."/>
            <person name="Garcia J.L."/>
        </authorList>
    </citation>
    <scope>NUCLEOTIDE SEQUENCE</scope>
    <source>
        <strain evidence="1">PHM038</strain>
    </source>
</reference>
<accession>A0A926NSA3</accession>
<gene>
    <name evidence="1" type="ORF">HK439_09400</name>
</gene>
<dbReference type="Proteomes" id="UP000598467">
    <property type="component" value="Unassembled WGS sequence"/>
</dbReference>
<comment type="caution">
    <text evidence="1">The sequence shown here is derived from an EMBL/GenBank/DDBJ whole genome shotgun (WGS) entry which is preliminary data.</text>
</comment>
<sequence length="125" mass="13854">MSTTSVTGSSSSPGFLSGLAQAERYRYFAGRSGQRYIFTKMSVADLEDCRQAVVILLSKPDPRSGKRKSDCPVWLGEIDRHGKRHGPRLTKGKLARSDVFVHLLAENAGMRRSILEDLSVPDEED</sequence>
<proteinExistence type="predicted"/>
<dbReference type="EMBL" id="JABFCZ010000009">
    <property type="protein sequence ID" value="MBD1546477.1"/>
    <property type="molecule type" value="Genomic_DNA"/>
</dbReference>
<evidence type="ECO:0000313" key="2">
    <source>
        <dbReference type="Proteomes" id="UP000598467"/>
    </source>
</evidence>
<protein>
    <submittedName>
        <fullName evidence="1">Uncharacterized protein</fullName>
    </submittedName>
</protein>
<dbReference type="AlphaFoldDB" id="A0A926NSA3"/>
<evidence type="ECO:0000313" key="1">
    <source>
        <dbReference type="EMBL" id="MBD1546477.1"/>
    </source>
</evidence>